<gene>
    <name evidence="3" type="ORF">CLO192961_LOCUS130613</name>
</gene>
<dbReference type="SUPFAM" id="SSF52266">
    <property type="entry name" value="SGNH hydrolase"/>
    <property type="match status" value="1"/>
</dbReference>
<dbReference type="Pfam" id="PF00657">
    <property type="entry name" value="Lipase_GDSL"/>
    <property type="match status" value="1"/>
</dbReference>
<protein>
    <recommendedName>
        <fullName evidence="5">SGNH hydrolase-type esterase domain-containing protein</fullName>
    </recommendedName>
</protein>
<dbReference type="InterPro" id="IPR001087">
    <property type="entry name" value="GDSL"/>
</dbReference>
<accession>A0ABY6TZ29</accession>
<evidence type="ECO:0008006" key="5">
    <source>
        <dbReference type="Google" id="ProtNLM"/>
    </source>
</evidence>
<feature type="signal peptide" evidence="2">
    <location>
        <begin position="1"/>
        <end position="18"/>
    </location>
</feature>
<reference evidence="3 4" key="1">
    <citation type="submission" date="2019-06" db="EMBL/GenBank/DDBJ databases">
        <authorList>
            <person name="Broberg M."/>
        </authorList>
    </citation>
    <scope>NUCLEOTIDE SEQUENCE [LARGE SCALE GENOMIC DNA]</scope>
</reference>
<evidence type="ECO:0000256" key="1">
    <source>
        <dbReference type="ARBA" id="ARBA00022729"/>
    </source>
</evidence>
<dbReference type="EMBL" id="CABFNS010000714">
    <property type="protein sequence ID" value="VUC23975.1"/>
    <property type="molecule type" value="Genomic_DNA"/>
</dbReference>
<dbReference type="InterPro" id="IPR050592">
    <property type="entry name" value="GDSL_lipolytic_enzyme"/>
</dbReference>
<dbReference type="Gene3D" id="3.40.50.1110">
    <property type="entry name" value="SGNH hydrolase"/>
    <property type="match status" value="1"/>
</dbReference>
<comment type="caution">
    <text evidence="3">The sequence shown here is derived from an EMBL/GenBank/DDBJ whole genome shotgun (WGS) entry which is preliminary data.</text>
</comment>
<organism evidence="3 4">
    <name type="scientific">Bionectria ochroleuca</name>
    <name type="common">Gliocladium roseum</name>
    <dbReference type="NCBI Taxonomy" id="29856"/>
    <lineage>
        <taxon>Eukaryota</taxon>
        <taxon>Fungi</taxon>
        <taxon>Dikarya</taxon>
        <taxon>Ascomycota</taxon>
        <taxon>Pezizomycotina</taxon>
        <taxon>Sordariomycetes</taxon>
        <taxon>Hypocreomycetidae</taxon>
        <taxon>Hypocreales</taxon>
        <taxon>Bionectriaceae</taxon>
        <taxon>Clonostachys</taxon>
    </lineage>
</organism>
<keyword evidence="1 2" id="KW-0732">Signal</keyword>
<sequence length="325" mass="36791">MMKAVYLAILTSLNLAGATPCPSHHFKWGEIKHIFIGDYRPGNLAFTPEQLLSNKIIQNFRGTSAAGPNWVEFLSGCAVENGEWLPSECSIQLWNFAYAGADYSEEFLPIHANHTTPMVNQTLQYLTYGEPAIGNKIDKSKTLVAIWIGINDVGDAAKLDVNLEEYYDAIIEAMLSQSVEWLYEASFQNFLFLNIPPRDRSPSYIGKDEQQQAAKNQARWWNERLSIRVPEFAKSHPSAKVMMYDTNTFFTKVLDEPEKYGFLNTTGLCAGANTEDVLDHPEFYGCTPLSTYFWLNSGHIHKVMAKDLEHFLRSESSAIQEHRST</sequence>
<evidence type="ECO:0000313" key="4">
    <source>
        <dbReference type="Proteomes" id="UP000766486"/>
    </source>
</evidence>
<dbReference type="CDD" id="cd01846">
    <property type="entry name" value="fatty_acyltransferase_like"/>
    <property type="match status" value="1"/>
</dbReference>
<evidence type="ECO:0000256" key="2">
    <source>
        <dbReference type="SAM" id="SignalP"/>
    </source>
</evidence>
<dbReference type="PANTHER" id="PTHR45642">
    <property type="entry name" value="GDSL ESTERASE/LIPASE EXL3"/>
    <property type="match status" value="1"/>
</dbReference>
<dbReference type="PANTHER" id="PTHR45642:SF139">
    <property type="entry name" value="SGNH HYDROLASE-TYPE ESTERASE DOMAIN-CONTAINING PROTEIN"/>
    <property type="match status" value="1"/>
</dbReference>
<feature type="chain" id="PRO_5047509274" description="SGNH hydrolase-type esterase domain-containing protein" evidence="2">
    <location>
        <begin position="19"/>
        <end position="325"/>
    </location>
</feature>
<evidence type="ECO:0000313" key="3">
    <source>
        <dbReference type="EMBL" id="VUC23975.1"/>
    </source>
</evidence>
<dbReference type="Proteomes" id="UP000766486">
    <property type="component" value="Unassembled WGS sequence"/>
</dbReference>
<dbReference type="InterPro" id="IPR036514">
    <property type="entry name" value="SGNH_hydro_sf"/>
</dbReference>
<name>A0ABY6TZ29_BIOOC</name>
<keyword evidence="4" id="KW-1185">Reference proteome</keyword>
<proteinExistence type="predicted"/>